<proteinExistence type="predicted"/>
<accession>A0A5K1I4Q1</accession>
<feature type="transmembrane region" description="Helical" evidence="1">
    <location>
        <begin position="38"/>
        <end position="60"/>
    </location>
</feature>
<name>A0A5K1I4Q1_9GAMM</name>
<sequence length="71" mass="7256">MTTWLPALIIVWVALCAVIGLTEPMFNSNSPSKGGGDWLLGGIVGLVFGIVSGAVIYALVRLGVWLAGGGV</sequence>
<evidence type="ECO:0000313" key="3">
    <source>
        <dbReference type="Proteomes" id="UP000326725"/>
    </source>
</evidence>
<dbReference type="RefSeq" id="WP_151444249.1">
    <property type="nucleotide sequence ID" value="NZ_CABVOU010000039.1"/>
</dbReference>
<evidence type="ECO:0000256" key="1">
    <source>
        <dbReference type="SAM" id="Phobius"/>
    </source>
</evidence>
<keyword evidence="1" id="KW-0472">Membrane</keyword>
<dbReference type="EMBL" id="CABVOU010000039">
    <property type="protein sequence ID" value="VVZ96456.1"/>
    <property type="molecule type" value="Genomic_DNA"/>
</dbReference>
<gene>
    <name evidence="2" type="ORF">HALO32_02556</name>
</gene>
<keyword evidence="1" id="KW-1133">Transmembrane helix</keyword>
<dbReference type="AlphaFoldDB" id="A0A5K1I4Q1"/>
<keyword evidence="1" id="KW-0812">Transmembrane</keyword>
<protein>
    <submittedName>
        <fullName evidence="2">Uncharacterized protein</fullName>
    </submittedName>
</protein>
<reference evidence="2 3" key="1">
    <citation type="submission" date="2019-09" db="EMBL/GenBank/DDBJ databases">
        <authorList>
            <person name="Criscuolo A."/>
        </authorList>
    </citation>
    <scope>NUCLEOTIDE SEQUENCE [LARGE SCALE GENOMIC DNA]</scope>
    <source>
        <strain evidence="3">3(2)</strain>
    </source>
</reference>
<keyword evidence="3" id="KW-1185">Reference proteome</keyword>
<evidence type="ECO:0000313" key="2">
    <source>
        <dbReference type="EMBL" id="VVZ96456.1"/>
    </source>
</evidence>
<dbReference type="Proteomes" id="UP000326725">
    <property type="component" value="Unassembled WGS sequence"/>
</dbReference>
<organism evidence="2 3">
    <name type="scientific">Halomonas lysinitropha</name>
    <dbReference type="NCBI Taxonomy" id="2607506"/>
    <lineage>
        <taxon>Bacteria</taxon>
        <taxon>Pseudomonadati</taxon>
        <taxon>Pseudomonadota</taxon>
        <taxon>Gammaproteobacteria</taxon>
        <taxon>Oceanospirillales</taxon>
        <taxon>Halomonadaceae</taxon>
        <taxon>Halomonas</taxon>
    </lineage>
</organism>
<feature type="transmembrane region" description="Helical" evidence="1">
    <location>
        <begin position="6"/>
        <end position="26"/>
    </location>
</feature>